<comment type="similarity">
    <text evidence="3">Belongs to the short-chain dehydrogenases/reductases (SDR) family.</text>
</comment>
<proteinExistence type="inferred from homology"/>
<feature type="region of interest" description="Disordered" evidence="4">
    <location>
        <begin position="305"/>
        <end position="335"/>
    </location>
</feature>
<evidence type="ECO:0000256" key="4">
    <source>
        <dbReference type="SAM" id="MobiDB-lite"/>
    </source>
</evidence>
<reference evidence="5" key="1">
    <citation type="submission" date="2020-05" db="EMBL/GenBank/DDBJ databases">
        <title>WGS assembly of Panicum virgatum.</title>
        <authorList>
            <person name="Lovell J.T."/>
            <person name="Jenkins J."/>
            <person name="Shu S."/>
            <person name="Juenger T.E."/>
            <person name="Schmutz J."/>
        </authorList>
    </citation>
    <scope>NUCLEOTIDE SEQUENCE</scope>
    <source>
        <strain evidence="5">AP13</strain>
    </source>
</reference>
<evidence type="ECO:0000256" key="1">
    <source>
        <dbReference type="ARBA" id="ARBA00022857"/>
    </source>
</evidence>
<dbReference type="CDD" id="cd05356">
    <property type="entry name" value="17beta-HSD1_like_SDR_c"/>
    <property type="match status" value="1"/>
</dbReference>
<protein>
    <submittedName>
        <fullName evidence="5">Uncharacterized protein</fullName>
    </submittedName>
</protein>
<dbReference type="Gene3D" id="3.40.50.720">
    <property type="entry name" value="NAD(P)-binding Rossmann-like Domain"/>
    <property type="match status" value="1"/>
</dbReference>
<dbReference type="InterPro" id="IPR051019">
    <property type="entry name" value="VLCFA-Steroid_DH"/>
</dbReference>
<keyword evidence="2" id="KW-0560">Oxidoreductase</keyword>
<dbReference type="PANTHER" id="PTHR43899:SF22">
    <property type="entry name" value="B-KETO ACYL REDUCTASE"/>
    <property type="match status" value="1"/>
</dbReference>
<dbReference type="AlphaFoldDB" id="A0A8T0PWY2"/>
<dbReference type="PRINTS" id="PR00080">
    <property type="entry name" value="SDRFAMILY"/>
</dbReference>
<name>A0A8T0PWY2_PANVG</name>
<dbReference type="PRINTS" id="PR00081">
    <property type="entry name" value="GDHRDH"/>
</dbReference>
<evidence type="ECO:0000256" key="2">
    <source>
        <dbReference type="ARBA" id="ARBA00023002"/>
    </source>
</evidence>
<dbReference type="InterPro" id="IPR002347">
    <property type="entry name" value="SDR_fam"/>
</dbReference>
<dbReference type="Pfam" id="PF00106">
    <property type="entry name" value="adh_short"/>
    <property type="match status" value="1"/>
</dbReference>
<accession>A0A8T0PWY2</accession>
<evidence type="ECO:0000313" key="6">
    <source>
        <dbReference type="Proteomes" id="UP000823388"/>
    </source>
</evidence>
<evidence type="ECO:0000313" key="5">
    <source>
        <dbReference type="EMBL" id="KAG2566997.1"/>
    </source>
</evidence>
<sequence>MAAGAACAHPRPGWALTALAALGLLLAARAAARLALWLYAAFLRPARPLRRRYGAWAVVTGATDGIGRALAFRLAAAGLGLVLVGRSPERLAAVAAEVEERHPGAEVRTFVLDLAADGLASKVDALGELVRGLDVGVLVNNAGACYPYARYFHEVDEALLRNLMRLNVEAVTRVTHAVLPGMVERGRGAIVNMGSGASAILPCDPLYTVYAATKAYLDHFSRCLYVEYRSKGIDVQCQLSLIDLHVRTHACAGTTVSGHEDGVHQEPLLLHAVAGDVRPRRRPVHRVRTAVHAVLAARAAVAPHLARAGARRRQDDPQRGPRRPRQGAGQRHQEEEGVVMRVSGLTKQLVLCLEIIITQLHVPRDFFFLWYVENVVSMRRPAGMLRKESEGEAD</sequence>
<dbReference type="EMBL" id="CM029050">
    <property type="protein sequence ID" value="KAG2566997.1"/>
    <property type="molecule type" value="Genomic_DNA"/>
</dbReference>
<dbReference type="SUPFAM" id="SSF51735">
    <property type="entry name" value="NAD(P)-binding Rossmann-fold domains"/>
    <property type="match status" value="1"/>
</dbReference>
<dbReference type="InterPro" id="IPR036291">
    <property type="entry name" value="NAD(P)-bd_dom_sf"/>
</dbReference>
<dbReference type="GO" id="GO:0005783">
    <property type="term" value="C:endoplasmic reticulum"/>
    <property type="evidence" value="ECO:0007669"/>
    <property type="project" value="TreeGrafter"/>
</dbReference>
<dbReference type="GO" id="GO:0045703">
    <property type="term" value="F:ketoreductase activity"/>
    <property type="evidence" value="ECO:0007669"/>
    <property type="project" value="TreeGrafter"/>
</dbReference>
<dbReference type="Proteomes" id="UP000823388">
    <property type="component" value="Chromosome 7N"/>
</dbReference>
<keyword evidence="1" id="KW-0521">NADP</keyword>
<dbReference type="PANTHER" id="PTHR43899">
    <property type="entry name" value="RH59310P"/>
    <property type="match status" value="1"/>
</dbReference>
<keyword evidence="6" id="KW-1185">Reference proteome</keyword>
<comment type="caution">
    <text evidence="5">The sequence shown here is derived from an EMBL/GenBank/DDBJ whole genome shotgun (WGS) entry which is preliminary data.</text>
</comment>
<dbReference type="FunFam" id="3.40.50.720:FF:000137">
    <property type="entry name" value="Hydroxysteroid (17-beta) dehydrogenase 3"/>
    <property type="match status" value="1"/>
</dbReference>
<organism evidence="5 6">
    <name type="scientific">Panicum virgatum</name>
    <name type="common">Blackwell switchgrass</name>
    <dbReference type="NCBI Taxonomy" id="38727"/>
    <lineage>
        <taxon>Eukaryota</taxon>
        <taxon>Viridiplantae</taxon>
        <taxon>Streptophyta</taxon>
        <taxon>Embryophyta</taxon>
        <taxon>Tracheophyta</taxon>
        <taxon>Spermatophyta</taxon>
        <taxon>Magnoliopsida</taxon>
        <taxon>Liliopsida</taxon>
        <taxon>Poales</taxon>
        <taxon>Poaceae</taxon>
        <taxon>PACMAD clade</taxon>
        <taxon>Panicoideae</taxon>
        <taxon>Panicodae</taxon>
        <taxon>Paniceae</taxon>
        <taxon>Panicinae</taxon>
        <taxon>Panicum</taxon>
        <taxon>Panicum sect. Hiantes</taxon>
    </lineage>
</organism>
<evidence type="ECO:0000256" key="3">
    <source>
        <dbReference type="RuleBase" id="RU000363"/>
    </source>
</evidence>
<gene>
    <name evidence="5" type="ORF">PVAP13_7NG227500</name>
</gene>